<dbReference type="PANTHER" id="PTHR46323">
    <property type="entry name" value="BETA-GALACTOSIDASE"/>
    <property type="match status" value="1"/>
</dbReference>
<name>A0A0D3IZA4_EMIH1</name>
<dbReference type="InterPro" id="IPR008979">
    <property type="entry name" value="Galactose-bd-like_sf"/>
</dbReference>
<dbReference type="SUPFAM" id="SSF49785">
    <property type="entry name" value="Galactose-binding domain-like"/>
    <property type="match status" value="1"/>
</dbReference>
<dbReference type="InterPro" id="IPR050347">
    <property type="entry name" value="Bact_Beta-galactosidase"/>
</dbReference>
<reference evidence="9" key="1">
    <citation type="journal article" date="2013" name="Nature">
        <title>Pan genome of the phytoplankton Emiliania underpins its global distribution.</title>
        <authorList>
            <person name="Read B.A."/>
            <person name="Kegel J."/>
            <person name="Klute M.J."/>
            <person name="Kuo A."/>
            <person name="Lefebvre S.C."/>
            <person name="Maumus F."/>
            <person name="Mayer C."/>
            <person name="Miller J."/>
            <person name="Monier A."/>
            <person name="Salamov A."/>
            <person name="Young J."/>
            <person name="Aguilar M."/>
            <person name="Claverie J.M."/>
            <person name="Frickenhaus S."/>
            <person name="Gonzalez K."/>
            <person name="Herman E.K."/>
            <person name="Lin Y.C."/>
            <person name="Napier J."/>
            <person name="Ogata H."/>
            <person name="Sarno A.F."/>
            <person name="Shmutz J."/>
            <person name="Schroeder D."/>
            <person name="de Vargas C."/>
            <person name="Verret F."/>
            <person name="von Dassow P."/>
            <person name="Valentin K."/>
            <person name="Van de Peer Y."/>
            <person name="Wheeler G."/>
            <person name="Dacks J.B."/>
            <person name="Delwiche C.F."/>
            <person name="Dyhrman S.T."/>
            <person name="Glockner G."/>
            <person name="John U."/>
            <person name="Richards T."/>
            <person name="Worden A.Z."/>
            <person name="Zhang X."/>
            <person name="Grigoriev I.V."/>
            <person name="Allen A.E."/>
            <person name="Bidle K."/>
            <person name="Borodovsky M."/>
            <person name="Bowler C."/>
            <person name="Brownlee C."/>
            <person name="Cock J.M."/>
            <person name="Elias M."/>
            <person name="Gladyshev V.N."/>
            <person name="Groth M."/>
            <person name="Guda C."/>
            <person name="Hadaegh A."/>
            <person name="Iglesias-Rodriguez M.D."/>
            <person name="Jenkins J."/>
            <person name="Jones B.M."/>
            <person name="Lawson T."/>
            <person name="Leese F."/>
            <person name="Lindquist E."/>
            <person name="Lobanov A."/>
            <person name="Lomsadze A."/>
            <person name="Malik S.B."/>
            <person name="Marsh M.E."/>
            <person name="Mackinder L."/>
            <person name="Mock T."/>
            <person name="Mueller-Roeber B."/>
            <person name="Pagarete A."/>
            <person name="Parker M."/>
            <person name="Probert I."/>
            <person name="Quesneville H."/>
            <person name="Raines C."/>
            <person name="Rensing S.A."/>
            <person name="Riano-Pachon D.M."/>
            <person name="Richier S."/>
            <person name="Rokitta S."/>
            <person name="Shiraiwa Y."/>
            <person name="Soanes D.M."/>
            <person name="van der Giezen M."/>
            <person name="Wahlund T.M."/>
            <person name="Williams B."/>
            <person name="Wilson W."/>
            <person name="Wolfe G."/>
            <person name="Wurch L.L."/>
        </authorList>
    </citation>
    <scope>NUCLEOTIDE SEQUENCE</scope>
</reference>
<dbReference type="InterPro" id="IPR014718">
    <property type="entry name" value="GH-type_carb-bd"/>
</dbReference>
<dbReference type="GeneID" id="17262749"/>
<keyword evidence="4" id="KW-0378">Hydrolase</keyword>
<keyword evidence="5" id="KW-0326">Glycosidase</keyword>
<dbReference type="InterPro" id="IPR011013">
    <property type="entry name" value="Gal_mutarotase_sf_dom"/>
</dbReference>
<dbReference type="Gene3D" id="2.60.120.260">
    <property type="entry name" value="Galactose-binding domain-like"/>
    <property type="match status" value="1"/>
</dbReference>
<evidence type="ECO:0000256" key="3">
    <source>
        <dbReference type="ARBA" id="ARBA00012756"/>
    </source>
</evidence>
<evidence type="ECO:0000256" key="6">
    <source>
        <dbReference type="SAM" id="MobiDB-lite"/>
    </source>
</evidence>
<dbReference type="InterPro" id="IPR036156">
    <property type="entry name" value="Beta-gal/glucu_dom_sf"/>
</dbReference>
<dbReference type="AlphaFoldDB" id="A0A0D3IZA4"/>
<dbReference type="PANTHER" id="PTHR46323:SF2">
    <property type="entry name" value="BETA-GALACTOSIDASE"/>
    <property type="match status" value="1"/>
</dbReference>
<dbReference type="Gene3D" id="2.70.98.10">
    <property type="match status" value="1"/>
</dbReference>
<evidence type="ECO:0000313" key="8">
    <source>
        <dbReference type="EnsemblProtists" id="EOD16589"/>
    </source>
</evidence>
<dbReference type="KEGG" id="ehx:EMIHUDRAFT_244910"/>
<evidence type="ECO:0000313" key="9">
    <source>
        <dbReference type="Proteomes" id="UP000013827"/>
    </source>
</evidence>
<dbReference type="Pfam" id="PF02837">
    <property type="entry name" value="Glyco_hydro_2_N"/>
    <property type="match status" value="1"/>
</dbReference>
<dbReference type="Pfam" id="PF02929">
    <property type="entry name" value="Bgal_small_N"/>
    <property type="match status" value="1"/>
</dbReference>
<dbReference type="EC" id="3.2.1.23" evidence="3"/>
<dbReference type="SUPFAM" id="SSF74650">
    <property type="entry name" value="Galactose mutarotase-like"/>
    <property type="match status" value="1"/>
</dbReference>
<evidence type="ECO:0000256" key="1">
    <source>
        <dbReference type="ARBA" id="ARBA00001412"/>
    </source>
</evidence>
<dbReference type="eggNOG" id="ENOG502SX85">
    <property type="taxonomic scope" value="Eukaryota"/>
</dbReference>
<dbReference type="InterPro" id="IPR004199">
    <property type="entry name" value="B-gal_small/dom_5"/>
</dbReference>
<keyword evidence="9" id="KW-1185">Reference proteome</keyword>
<reference evidence="8" key="2">
    <citation type="submission" date="2024-10" db="UniProtKB">
        <authorList>
            <consortium name="EnsemblProtists"/>
        </authorList>
    </citation>
    <scope>IDENTIFICATION</scope>
</reference>
<comment type="similarity">
    <text evidence="2">Belongs to the glycosyl hydrolase 2 family.</text>
</comment>
<dbReference type="Proteomes" id="UP000013827">
    <property type="component" value="Unassembled WGS sequence"/>
</dbReference>
<comment type="catalytic activity">
    <reaction evidence="1">
        <text>Hydrolysis of terminal non-reducing beta-D-galactose residues in beta-D-galactosides.</text>
        <dbReference type="EC" id="3.2.1.23"/>
    </reaction>
</comment>
<accession>A0A0D3IZA4</accession>
<dbReference type="HOGENOM" id="CLU_740665_0_0_1"/>
<dbReference type="PaxDb" id="2903-EOD16589"/>
<feature type="domain" description="Beta galactosidase small chain/" evidence="7">
    <location>
        <begin position="96"/>
        <end position="356"/>
    </location>
</feature>
<feature type="region of interest" description="Disordered" evidence="6">
    <location>
        <begin position="1"/>
        <end position="24"/>
    </location>
</feature>
<dbReference type="RefSeq" id="XP_005769018.1">
    <property type="nucleotide sequence ID" value="XM_005768961.1"/>
</dbReference>
<protein>
    <recommendedName>
        <fullName evidence="3">beta-galactosidase</fullName>
        <ecNumber evidence="3">3.2.1.23</ecNumber>
    </recommendedName>
</protein>
<dbReference type="GO" id="GO:0004565">
    <property type="term" value="F:beta-galactosidase activity"/>
    <property type="evidence" value="ECO:0007669"/>
    <property type="project" value="UniProtKB-EC"/>
</dbReference>
<dbReference type="EnsemblProtists" id="EOD16589">
    <property type="protein sequence ID" value="EOD16589"/>
    <property type="gene ID" value="EMIHUDRAFT_244910"/>
</dbReference>
<dbReference type="GO" id="GO:0009341">
    <property type="term" value="C:beta-galactosidase complex"/>
    <property type="evidence" value="ECO:0007669"/>
    <property type="project" value="InterPro"/>
</dbReference>
<dbReference type="GO" id="GO:0005990">
    <property type="term" value="P:lactose catabolic process"/>
    <property type="evidence" value="ECO:0007669"/>
    <property type="project" value="TreeGrafter"/>
</dbReference>
<evidence type="ECO:0000256" key="4">
    <source>
        <dbReference type="ARBA" id="ARBA00022801"/>
    </source>
</evidence>
<dbReference type="SMART" id="SM01038">
    <property type="entry name" value="Bgal_small_N"/>
    <property type="match status" value="1"/>
</dbReference>
<evidence type="ECO:0000256" key="5">
    <source>
        <dbReference type="ARBA" id="ARBA00023295"/>
    </source>
</evidence>
<evidence type="ECO:0000256" key="2">
    <source>
        <dbReference type="ARBA" id="ARBA00007401"/>
    </source>
</evidence>
<dbReference type="InterPro" id="IPR006104">
    <property type="entry name" value="Glyco_hydro_2_N"/>
</dbReference>
<organism evidence="8 9">
    <name type="scientific">Emiliania huxleyi (strain CCMP1516)</name>
    <dbReference type="NCBI Taxonomy" id="280463"/>
    <lineage>
        <taxon>Eukaryota</taxon>
        <taxon>Haptista</taxon>
        <taxon>Haptophyta</taxon>
        <taxon>Prymnesiophyceae</taxon>
        <taxon>Isochrysidales</taxon>
        <taxon>Noelaerhabdaceae</taxon>
        <taxon>Emiliania</taxon>
    </lineage>
</organism>
<dbReference type="GO" id="GO:0030246">
    <property type="term" value="F:carbohydrate binding"/>
    <property type="evidence" value="ECO:0007669"/>
    <property type="project" value="InterPro"/>
</dbReference>
<dbReference type="SUPFAM" id="SSF49303">
    <property type="entry name" value="beta-Galactosidase/glucuronidase domain"/>
    <property type="match status" value="1"/>
</dbReference>
<sequence>MVATAASGMQPARRGGRPSRLLFETPDSKLPVEFDITRHVSRGESCLIALFVLCWCDGAYLEDQDMWWLAGITRDVYLYSRPSLHVRDFAVRTRIDAVGDGFGAGLVEGTDLAAPPVAAARVSAPLCRAGGKVGALVHAALRVPAGQALPWSAETPSLYTLLLTLRDAAGSVVEVLAQRSAAVWEIRAGERAAPLRVGFVAALTRAAASRVRWHGLGPHESYPDRMAGARVGVWDGSVAAQTHRYCRPQENGNKMGTRWMALSDAAGSAGLLVVSRRGAPLPMQCHHFALDDFDVRPGSAVPEVRHGGSLQEAPWTTLCIDGAHAGVGGIDSWGSQPLPQHRLSLEQPVEWAFALRPFSPEEEVALPDLVRALA</sequence>
<dbReference type="STRING" id="2903.R1E6R3"/>
<proteinExistence type="inferred from homology"/>
<evidence type="ECO:0000259" key="7">
    <source>
        <dbReference type="SMART" id="SM01038"/>
    </source>
</evidence>